<dbReference type="GO" id="GO:0004521">
    <property type="term" value="F:RNA endonuclease activity"/>
    <property type="evidence" value="ECO:0007669"/>
    <property type="project" value="TreeGrafter"/>
</dbReference>
<feature type="compositionally biased region" description="Polar residues" evidence="1">
    <location>
        <begin position="221"/>
        <end position="231"/>
    </location>
</feature>
<sequence>MGYTEEVVRRVLVRTGPKEASQILDLVQQEQDRNDQEERAGGELGSPGQRERNRPCESEHRDPQEPPAGGQSLELTNGEMRGGADGSTPTEPPKEAPGPRRQEEDHEEDFVLGVLKKAAVSCGYAEQKVAEVYSTLPHRSTHHLLLELQREEKKDSPDAMWEGPREIDDVVLEKAAPSSEGGRGEAEAPGPSGGPAWLPAPRKQPGLAAVFDWSGPAHQFPLSQYAPQSSLPEVKGPPTSRYPSALEPCKQPGQPGTLNTPPPASDSVKQALQAPAAWAAAPGAQERRGAASVVVTGEQRFLEGLQTPFQLQLTVEPGDPRLRTVIIDGSNVAMSHGLGHFFSCRGIALAVQHFWDRGHRRITALLPQWRQKNDSRTKEQHYLSELQRLGLLSYTPSREVQGKRISSYDDRFMLQHAQKTDGVIVTNDNLRDLLDDSPAWRDIIKKRCPLPFSASLSGEVGSRVGMRAFCSPRLLQYTFVGDHFMVPDDPLGRGGPHLNDFLRL</sequence>
<dbReference type="SUPFAM" id="SSF53822">
    <property type="entry name" value="Periplasmic binding protein-like I"/>
    <property type="match status" value="1"/>
</dbReference>
<dbReference type="OrthoDB" id="392925at2759"/>
<feature type="region of interest" description="Disordered" evidence="1">
    <location>
        <begin position="14"/>
        <end position="110"/>
    </location>
</feature>
<feature type="compositionally biased region" description="Basic and acidic residues" evidence="1">
    <location>
        <begin position="92"/>
        <end position="104"/>
    </location>
</feature>
<dbReference type="InterPro" id="IPR021869">
    <property type="entry name" value="RNase_Zc3h12_NYN"/>
</dbReference>
<feature type="domain" description="N4BP1 UBA-like" evidence="3">
    <location>
        <begin position="1"/>
        <end position="33"/>
    </location>
</feature>
<protein>
    <submittedName>
        <fullName evidence="5">(spotted green pufferfish) hypothetical protein</fullName>
    </submittedName>
</protein>
<reference evidence="5" key="2">
    <citation type="submission" date="2004-02" db="EMBL/GenBank/DDBJ databases">
        <authorList>
            <consortium name="Genoscope"/>
            <consortium name="Whitehead Institute Centre for Genome Research"/>
        </authorList>
    </citation>
    <scope>NUCLEOTIDE SEQUENCE</scope>
</reference>
<dbReference type="PANTHER" id="PTHR12876:SF28">
    <property type="entry name" value="PROTEIN KHNYN"/>
    <property type="match status" value="1"/>
</dbReference>
<dbReference type="PANTHER" id="PTHR12876">
    <property type="entry name" value="N4BP1-RELATED"/>
    <property type="match status" value="1"/>
</dbReference>
<feature type="domain" description="DUF7070" evidence="4">
    <location>
        <begin position="106"/>
        <end position="153"/>
    </location>
</feature>
<feature type="region of interest" description="Disordered" evidence="1">
    <location>
        <begin position="175"/>
        <end position="202"/>
    </location>
</feature>
<dbReference type="InterPro" id="IPR056631">
    <property type="entry name" value="UBA_N4BP1"/>
</dbReference>
<dbReference type="InterPro" id="IPR055498">
    <property type="entry name" value="DUF7070"/>
</dbReference>
<feature type="region of interest" description="Disordered" evidence="1">
    <location>
        <begin position="221"/>
        <end position="267"/>
    </location>
</feature>
<accession>Q4T7J4</accession>
<dbReference type="GO" id="GO:0003729">
    <property type="term" value="F:mRNA binding"/>
    <property type="evidence" value="ECO:0007669"/>
    <property type="project" value="TreeGrafter"/>
</dbReference>
<evidence type="ECO:0000256" key="1">
    <source>
        <dbReference type="SAM" id="MobiDB-lite"/>
    </source>
</evidence>
<dbReference type="Pfam" id="PF11977">
    <property type="entry name" value="RNase_Zc3h12a"/>
    <property type="match status" value="2"/>
</dbReference>
<evidence type="ECO:0000259" key="4">
    <source>
        <dbReference type="Pfam" id="PF23255"/>
    </source>
</evidence>
<dbReference type="Pfam" id="PF23053">
    <property type="entry name" value="UBA_N4BP1"/>
    <property type="match status" value="1"/>
</dbReference>
<dbReference type="InterPro" id="IPR028082">
    <property type="entry name" value="Peripla_BP_I"/>
</dbReference>
<gene>
    <name evidence="5" type="ORF">GSTENG00005700001</name>
</gene>
<dbReference type="EMBL" id="CAAE01008089">
    <property type="protein sequence ID" value="CAF91138.1"/>
    <property type="molecule type" value="Genomic_DNA"/>
</dbReference>
<evidence type="ECO:0000313" key="5">
    <source>
        <dbReference type="EMBL" id="CAF91138.1"/>
    </source>
</evidence>
<dbReference type="InterPro" id="IPR051101">
    <property type="entry name" value="ZC3H12/N4BP1_RNase_Reg"/>
</dbReference>
<organism evidence="5">
    <name type="scientific">Tetraodon nigroviridis</name>
    <name type="common">Spotted green pufferfish</name>
    <name type="synonym">Chelonodon nigroviridis</name>
    <dbReference type="NCBI Taxonomy" id="99883"/>
    <lineage>
        <taxon>Eukaryota</taxon>
        <taxon>Metazoa</taxon>
        <taxon>Chordata</taxon>
        <taxon>Craniata</taxon>
        <taxon>Vertebrata</taxon>
        <taxon>Euteleostomi</taxon>
        <taxon>Actinopterygii</taxon>
        <taxon>Neopterygii</taxon>
        <taxon>Teleostei</taxon>
        <taxon>Neoteleostei</taxon>
        <taxon>Acanthomorphata</taxon>
        <taxon>Eupercaria</taxon>
        <taxon>Tetraodontiformes</taxon>
        <taxon>Tetradontoidea</taxon>
        <taxon>Tetraodontidae</taxon>
        <taxon>Tetraodon</taxon>
    </lineage>
</organism>
<reference evidence="5" key="1">
    <citation type="journal article" date="2004" name="Nature">
        <title>Genome duplication in the teleost fish Tetraodon nigroviridis reveals the early vertebrate proto-karyotype.</title>
        <authorList>
            <person name="Jaillon O."/>
            <person name="Aury J.-M."/>
            <person name="Brunet F."/>
            <person name="Petit J.-L."/>
            <person name="Stange-Thomann N."/>
            <person name="Mauceli E."/>
            <person name="Bouneau L."/>
            <person name="Fischer C."/>
            <person name="Ozouf-Costaz C."/>
            <person name="Bernot A."/>
            <person name="Nicaud S."/>
            <person name="Jaffe D."/>
            <person name="Fisher S."/>
            <person name="Lutfalla G."/>
            <person name="Dossat C."/>
            <person name="Segurens B."/>
            <person name="Dasilva C."/>
            <person name="Salanoubat M."/>
            <person name="Levy M."/>
            <person name="Boudet N."/>
            <person name="Castellano S."/>
            <person name="Anthouard V."/>
            <person name="Jubin C."/>
            <person name="Castelli V."/>
            <person name="Katinka M."/>
            <person name="Vacherie B."/>
            <person name="Biemont C."/>
            <person name="Skalli Z."/>
            <person name="Cattolico L."/>
            <person name="Poulain J."/>
            <person name="De Berardinis V."/>
            <person name="Cruaud C."/>
            <person name="Duprat S."/>
            <person name="Brottier P."/>
            <person name="Coutanceau J.-P."/>
            <person name="Gouzy J."/>
            <person name="Parra G."/>
            <person name="Lardier G."/>
            <person name="Chapple C."/>
            <person name="McKernan K.J."/>
            <person name="McEwan P."/>
            <person name="Bosak S."/>
            <person name="Kellis M."/>
            <person name="Volff J.-N."/>
            <person name="Guigo R."/>
            <person name="Zody M.C."/>
            <person name="Mesirov J."/>
            <person name="Lindblad-Toh K."/>
            <person name="Birren B."/>
            <person name="Nusbaum C."/>
            <person name="Kahn D."/>
            <person name="Robinson-Rechavi M."/>
            <person name="Laudet V."/>
            <person name="Schachter V."/>
            <person name="Quetier F."/>
            <person name="Saurin W."/>
            <person name="Scarpelli C."/>
            <person name="Wincker P."/>
            <person name="Lander E.S."/>
            <person name="Weissenbach J."/>
            <person name="Roest Crollius H."/>
        </authorList>
    </citation>
    <scope>NUCLEOTIDE SEQUENCE [LARGE SCALE GENOMIC DNA]</scope>
</reference>
<feature type="domain" description="RNase NYN" evidence="2">
    <location>
        <begin position="469"/>
        <end position="499"/>
    </location>
</feature>
<dbReference type="Gene3D" id="3.40.50.11980">
    <property type="match status" value="1"/>
</dbReference>
<comment type="caution">
    <text evidence="5">The sequence shown here is derived from an EMBL/GenBank/DDBJ whole genome shotgun (WGS) entry which is preliminary data.</text>
</comment>
<name>Q4T7J4_TETNG</name>
<dbReference type="AlphaFoldDB" id="Q4T7J4"/>
<feature type="compositionally biased region" description="Basic and acidic residues" evidence="1">
    <location>
        <begin position="49"/>
        <end position="64"/>
    </location>
</feature>
<feature type="compositionally biased region" description="Basic and acidic residues" evidence="1">
    <location>
        <begin position="30"/>
        <end position="41"/>
    </location>
</feature>
<dbReference type="GO" id="GO:0036464">
    <property type="term" value="C:cytoplasmic ribonucleoprotein granule"/>
    <property type="evidence" value="ECO:0007669"/>
    <property type="project" value="TreeGrafter"/>
</dbReference>
<dbReference type="FunFam" id="3.40.50.11980:FF:000001">
    <property type="entry name" value="ZC3H12A isoform 1"/>
    <property type="match status" value="1"/>
</dbReference>
<feature type="non-terminal residue" evidence="5">
    <location>
        <position position="504"/>
    </location>
</feature>
<dbReference type="GO" id="GO:0005634">
    <property type="term" value="C:nucleus"/>
    <property type="evidence" value="ECO:0007669"/>
    <property type="project" value="TreeGrafter"/>
</dbReference>
<dbReference type="KEGG" id="tng:GSTEN00005700G001"/>
<proteinExistence type="predicted"/>
<dbReference type="Pfam" id="PF23255">
    <property type="entry name" value="DUF7070"/>
    <property type="match status" value="1"/>
</dbReference>
<feature type="compositionally biased region" description="Low complexity" evidence="1">
    <location>
        <begin position="187"/>
        <end position="196"/>
    </location>
</feature>
<evidence type="ECO:0000259" key="3">
    <source>
        <dbReference type="Pfam" id="PF23053"/>
    </source>
</evidence>
<evidence type="ECO:0000259" key="2">
    <source>
        <dbReference type="Pfam" id="PF11977"/>
    </source>
</evidence>
<feature type="domain" description="RNase NYN" evidence="2">
    <location>
        <begin position="322"/>
        <end position="448"/>
    </location>
</feature>